<dbReference type="SUPFAM" id="SSF159894">
    <property type="entry name" value="YgaC/TfoX-N like"/>
    <property type="match status" value="1"/>
</dbReference>
<dbReference type="Proteomes" id="UP000654670">
    <property type="component" value="Unassembled WGS sequence"/>
</dbReference>
<name>A0A917W3T9_9BACL</name>
<reference evidence="2" key="2">
    <citation type="submission" date="2020-09" db="EMBL/GenBank/DDBJ databases">
        <authorList>
            <person name="Sun Q."/>
            <person name="Ohkuma M."/>
        </authorList>
    </citation>
    <scope>NUCLEOTIDE SEQUENCE</scope>
    <source>
        <strain evidence="2">JCM 15325</strain>
    </source>
</reference>
<dbReference type="InterPro" id="IPR007076">
    <property type="entry name" value="TfoX_N"/>
</dbReference>
<evidence type="ECO:0000313" key="2">
    <source>
        <dbReference type="EMBL" id="GGL60601.1"/>
    </source>
</evidence>
<comment type="caution">
    <text evidence="2">The sequence shown here is derived from an EMBL/GenBank/DDBJ whole genome shotgun (WGS) entry which is preliminary data.</text>
</comment>
<evidence type="ECO:0000259" key="1">
    <source>
        <dbReference type="Pfam" id="PF04993"/>
    </source>
</evidence>
<dbReference type="AlphaFoldDB" id="A0A917W3T9"/>
<feature type="domain" description="TfoX N-terminal" evidence="1">
    <location>
        <begin position="22"/>
        <end position="105"/>
    </location>
</feature>
<dbReference type="RefSeq" id="WP_188804004.1">
    <property type="nucleotide sequence ID" value="NZ_BMOK01000013.1"/>
</dbReference>
<sequence length="128" mass="14702">MDWEKADQNLGEYLATLVAGYACKKKMMFGASVYFVNDNMWTGVKGKIVFLRLSENDRSAIQAENDEIRPFEPAPGRMMKEYVEVPESKLTDDEFAHKWLDISYSYVKSLPPKVKKEKKTKSGKPGRK</sequence>
<dbReference type="Gene3D" id="3.30.1460.30">
    <property type="entry name" value="YgaC/TfoX-N like chaperone"/>
    <property type="match status" value="1"/>
</dbReference>
<accession>A0A917W3T9</accession>
<protein>
    <recommendedName>
        <fullName evidence="1">TfoX N-terminal domain-containing protein</fullName>
    </recommendedName>
</protein>
<gene>
    <name evidence="2" type="ORF">GCM10007968_25760</name>
</gene>
<keyword evidence="3" id="KW-1185">Reference proteome</keyword>
<evidence type="ECO:0000313" key="3">
    <source>
        <dbReference type="Proteomes" id="UP000654670"/>
    </source>
</evidence>
<dbReference type="EMBL" id="BMOK01000013">
    <property type="protein sequence ID" value="GGL60601.1"/>
    <property type="molecule type" value="Genomic_DNA"/>
</dbReference>
<dbReference type="PROSITE" id="PS51257">
    <property type="entry name" value="PROKAR_LIPOPROTEIN"/>
    <property type="match status" value="1"/>
</dbReference>
<proteinExistence type="predicted"/>
<reference evidence="2" key="1">
    <citation type="journal article" date="2014" name="Int. J. Syst. Evol. Microbiol.">
        <title>Complete genome sequence of Corynebacterium casei LMG S-19264T (=DSM 44701T), isolated from a smear-ripened cheese.</title>
        <authorList>
            <consortium name="US DOE Joint Genome Institute (JGI-PGF)"/>
            <person name="Walter F."/>
            <person name="Albersmeier A."/>
            <person name="Kalinowski J."/>
            <person name="Ruckert C."/>
        </authorList>
    </citation>
    <scope>NUCLEOTIDE SEQUENCE</scope>
    <source>
        <strain evidence="2">JCM 15325</strain>
    </source>
</reference>
<dbReference type="Pfam" id="PF04993">
    <property type="entry name" value="TfoX_N"/>
    <property type="match status" value="1"/>
</dbReference>
<organism evidence="2 3">
    <name type="scientific">Sporolactobacillus putidus</name>
    <dbReference type="NCBI Taxonomy" id="492735"/>
    <lineage>
        <taxon>Bacteria</taxon>
        <taxon>Bacillati</taxon>
        <taxon>Bacillota</taxon>
        <taxon>Bacilli</taxon>
        <taxon>Bacillales</taxon>
        <taxon>Sporolactobacillaceae</taxon>
        <taxon>Sporolactobacillus</taxon>
    </lineage>
</organism>